<evidence type="ECO:0000256" key="1">
    <source>
        <dbReference type="SAM" id="MobiDB-lite"/>
    </source>
</evidence>
<gene>
    <name evidence="3" type="ORF">LTR97_009767</name>
</gene>
<feature type="region of interest" description="Disordered" evidence="1">
    <location>
        <begin position="148"/>
        <end position="190"/>
    </location>
</feature>
<keyword evidence="2" id="KW-0472">Membrane</keyword>
<reference evidence="3" key="1">
    <citation type="submission" date="2023-08" db="EMBL/GenBank/DDBJ databases">
        <title>Black Yeasts Isolated from many extreme environments.</title>
        <authorList>
            <person name="Coleine C."/>
            <person name="Stajich J.E."/>
            <person name="Selbmann L."/>
        </authorList>
    </citation>
    <scope>NUCLEOTIDE SEQUENCE</scope>
    <source>
        <strain evidence="3">CCFEE 5810</strain>
    </source>
</reference>
<proteinExistence type="predicted"/>
<feature type="transmembrane region" description="Helical" evidence="2">
    <location>
        <begin position="81"/>
        <end position="103"/>
    </location>
</feature>
<dbReference type="Proteomes" id="UP001310594">
    <property type="component" value="Unassembled WGS sequence"/>
</dbReference>
<protein>
    <submittedName>
        <fullName evidence="3">Uncharacterized protein</fullName>
    </submittedName>
</protein>
<evidence type="ECO:0000313" key="3">
    <source>
        <dbReference type="EMBL" id="KAK5694146.1"/>
    </source>
</evidence>
<comment type="caution">
    <text evidence="3">The sequence shown here is derived from an EMBL/GenBank/DDBJ whole genome shotgun (WGS) entry which is preliminary data.</text>
</comment>
<keyword evidence="2" id="KW-0812">Transmembrane</keyword>
<name>A0AAN7VP50_9PEZI</name>
<keyword evidence="2" id="KW-1133">Transmembrane helix</keyword>
<dbReference type="EMBL" id="JAVRQU010000016">
    <property type="protein sequence ID" value="KAK5694146.1"/>
    <property type="molecule type" value="Genomic_DNA"/>
</dbReference>
<evidence type="ECO:0000256" key="2">
    <source>
        <dbReference type="SAM" id="Phobius"/>
    </source>
</evidence>
<organism evidence="3 4">
    <name type="scientific">Elasticomyces elasticus</name>
    <dbReference type="NCBI Taxonomy" id="574655"/>
    <lineage>
        <taxon>Eukaryota</taxon>
        <taxon>Fungi</taxon>
        <taxon>Dikarya</taxon>
        <taxon>Ascomycota</taxon>
        <taxon>Pezizomycotina</taxon>
        <taxon>Dothideomycetes</taxon>
        <taxon>Dothideomycetidae</taxon>
        <taxon>Mycosphaerellales</taxon>
        <taxon>Teratosphaeriaceae</taxon>
        <taxon>Elasticomyces</taxon>
    </lineage>
</organism>
<feature type="transmembrane region" description="Helical" evidence="2">
    <location>
        <begin position="20"/>
        <end position="45"/>
    </location>
</feature>
<feature type="compositionally biased region" description="Polar residues" evidence="1">
    <location>
        <begin position="148"/>
        <end position="167"/>
    </location>
</feature>
<feature type="transmembrane region" description="Helical" evidence="2">
    <location>
        <begin position="57"/>
        <end position="75"/>
    </location>
</feature>
<sequence>MSESVDEQRMNVYLATTITVLWYICYPIAFAVYYAAIALVFIAKLLYRPVGFLLQPLLYFGRFILACLIAPFGLLRRFETVYIYLGIAALVGITIGLAQRYLYNLLIRLLRLDTKPVPQTTRTAREYREAKRKEQEKADAPLISSGLLSMNETSPNQLSPAYSTQSDTARRMKRSKGLLNQTIAEEMSDG</sequence>
<evidence type="ECO:0000313" key="4">
    <source>
        <dbReference type="Proteomes" id="UP001310594"/>
    </source>
</evidence>
<dbReference type="AlphaFoldDB" id="A0AAN7VP50"/>
<accession>A0AAN7VP50</accession>